<keyword evidence="2" id="KW-0808">Transferase</keyword>
<evidence type="ECO:0000313" key="2">
    <source>
        <dbReference type="EMBL" id="EHM13159.1"/>
    </source>
</evidence>
<dbReference type="EMBL" id="CM001376">
    <property type="protein sequence ID" value="EHM13159.1"/>
    <property type="molecule type" value="Genomic_DNA"/>
</dbReference>
<dbReference type="InterPro" id="IPR041698">
    <property type="entry name" value="Methyltransf_25"/>
</dbReference>
<protein>
    <submittedName>
        <fullName evidence="2">Phospholipid N-methyltransferase</fullName>
    </submittedName>
</protein>
<dbReference type="Gene3D" id="3.40.50.150">
    <property type="entry name" value="Vaccinia Virus protein VP39"/>
    <property type="match status" value="1"/>
</dbReference>
<dbReference type="eggNOG" id="COG3963">
    <property type="taxonomic scope" value="Bacteria"/>
</dbReference>
<evidence type="ECO:0000259" key="1">
    <source>
        <dbReference type="Pfam" id="PF13649"/>
    </source>
</evidence>
<dbReference type="SUPFAM" id="SSF53335">
    <property type="entry name" value="S-adenosyl-L-methionine-dependent methyltransferases"/>
    <property type="match status" value="1"/>
</dbReference>
<sequence length="191" mass="21266">MKESHSVSKVLSDALVFAKRFVTKPRQIGSITPSSRFLTSAMLERVQWPSVRSVAELGAGTGVFTREIVKRLPAGASLLVFELDPALRGRIEKELGIKCHSDASDLPELAGENSIDVVISSLPWTVLPPRVTAKIIDGVLSCLKPEGQFLAYQYSRQMMPAFRRRFESVNVKFVMRNIPPAFVYDCRGKEK</sequence>
<dbReference type="AlphaFoldDB" id="H0UKF0"/>
<gene>
    <name evidence="2" type="ORF">JonanDRAFT_0779</name>
</gene>
<dbReference type="STRING" id="885272.JonanDRAFT_0779"/>
<reference evidence="2 3" key="1">
    <citation type="submission" date="2011-11" db="EMBL/GenBank/DDBJ databases">
        <title>The Noncontiguous Finished genome of Jonquetella anthropi DSM 22815.</title>
        <authorList>
            <consortium name="US DOE Joint Genome Institute (JGI-PGF)"/>
            <person name="Lucas S."/>
            <person name="Copeland A."/>
            <person name="Lapidus A."/>
            <person name="Glavina del Rio T."/>
            <person name="Dalin E."/>
            <person name="Tice H."/>
            <person name="Bruce D."/>
            <person name="Goodwin L."/>
            <person name="Pitluck S."/>
            <person name="Peters L."/>
            <person name="Mikhailova N."/>
            <person name="Held B."/>
            <person name="Kyrpides N."/>
            <person name="Mavromatis K."/>
            <person name="Ivanova N."/>
            <person name="Markowitz V."/>
            <person name="Cheng J.-F."/>
            <person name="Hugenholtz P."/>
            <person name="Woyke T."/>
            <person name="Wu D."/>
            <person name="Gronow S."/>
            <person name="Wellnitz S."/>
            <person name="Brambilla E."/>
            <person name="Klenk H.-P."/>
            <person name="Eisen J.A."/>
        </authorList>
    </citation>
    <scope>NUCLEOTIDE SEQUENCE [LARGE SCALE GENOMIC DNA]</scope>
    <source>
        <strain evidence="2 3">DSM 22815</strain>
    </source>
</reference>
<feature type="domain" description="Methyltransferase" evidence="1">
    <location>
        <begin position="54"/>
        <end position="147"/>
    </location>
</feature>
<keyword evidence="3" id="KW-1185">Reference proteome</keyword>
<dbReference type="RefSeq" id="WP_008521112.1">
    <property type="nucleotide sequence ID" value="NZ_CM001376.1"/>
</dbReference>
<dbReference type="CDD" id="cd02440">
    <property type="entry name" value="AdoMet_MTases"/>
    <property type="match status" value="1"/>
</dbReference>
<dbReference type="Pfam" id="PF13649">
    <property type="entry name" value="Methyltransf_25"/>
    <property type="match status" value="1"/>
</dbReference>
<organism evidence="2 3">
    <name type="scientific">Jonquetella anthropi DSM 22815</name>
    <dbReference type="NCBI Taxonomy" id="885272"/>
    <lineage>
        <taxon>Bacteria</taxon>
        <taxon>Thermotogati</taxon>
        <taxon>Synergistota</taxon>
        <taxon>Synergistia</taxon>
        <taxon>Synergistales</taxon>
        <taxon>Dethiosulfovibrionaceae</taxon>
        <taxon>Jonquetella</taxon>
    </lineage>
</organism>
<dbReference type="OrthoDB" id="9805585at2"/>
<name>H0UKF0_9BACT</name>
<dbReference type="GO" id="GO:0032259">
    <property type="term" value="P:methylation"/>
    <property type="evidence" value="ECO:0007669"/>
    <property type="project" value="UniProtKB-KW"/>
</dbReference>
<accession>H0UKF0</accession>
<dbReference type="HOGENOM" id="CLU_085338_2_1_0"/>
<evidence type="ECO:0000313" key="3">
    <source>
        <dbReference type="Proteomes" id="UP000003806"/>
    </source>
</evidence>
<keyword evidence="2" id="KW-0489">Methyltransferase</keyword>
<dbReference type="Proteomes" id="UP000003806">
    <property type="component" value="Chromosome"/>
</dbReference>
<dbReference type="InterPro" id="IPR029063">
    <property type="entry name" value="SAM-dependent_MTases_sf"/>
</dbReference>
<dbReference type="GO" id="GO:0008168">
    <property type="term" value="F:methyltransferase activity"/>
    <property type="evidence" value="ECO:0007669"/>
    <property type="project" value="UniProtKB-KW"/>
</dbReference>
<proteinExistence type="predicted"/>